<gene>
    <name evidence="1" type="ORF">UFOPK2423_01629</name>
</gene>
<sequence length="89" mass="9929">MPDGRLSLQESSGIIDDRVFHDLQAFKSFARTPTVFLHVHRVALALDFKDVIAAVPNMEGMAAFPPLHIVCGEARHLVLDLCPRTAMFR</sequence>
<organism evidence="1">
    <name type="scientific">freshwater metagenome</name>
    <dbReference type="NCBI Taxonomy" id="449393"/>
    <lineage>
        <taxon>unclassified sequences</taxon>
        <taxon>metagenomes</taxon>
        <taxon>ecological metagenomes</taxon>
    </lineage>
</organism>
<proteinExistence type="predicted"/>
<evidence type="ECO:0000313" key="1">
    <source>
        <dbReference type="EMBL" id="CAB4709182.1"/>
    </source>
</evidence>
<dbReference type="EMBL" id="CAEZXN010000063">
    <property type="protein sequence ID" value="CAB4709182.1"/>
    <property type="molecule type" value="Genomic_DNA"/>
</dbReference>
<protein>
    <submittedName>
        <fullName evidence="1">Unannotated protein</fullName>
    </submittedName>
</protein>
<accession>A0A6J6QFA4</accession>
<name>A0A6J6QFA4_9ZZZZ</name>
<dbReference type="AlphaFoldDB" id="A0A6J6QFA4"/>
<reference evidence="1" key="1">
    <citation type="submission" date="2020-05" db="EMBL/GenBank/DDBJ databases">
        <authorList>
            <person name="Chiriac C."/>
            <person name="Salcher M."/>
            <person name="Ghai R."/>
            <person name="Kavagutti S V."/>
        </authorList>
    </citation>
    <scope>NUCLEOTIDE SEQUENCE</scope>
</reference>